<organism evidence="1 2">
    <name type="scientific">Hydnum rufescens UP504</name>
    <dbReference type="NCBI Taxonomy" id="1448309"/>
    <lineage>
        <taxon>Eukaryota</taxon>
        <taxon>Fungi</taxon>
        <taxon>Dikarya</taxon>
        <taxon>Basidiomycota</taxon>
        <taxon>Agaricomycotina</taxon>
        <taxon>Agaricomycetes</taxon>
        <taxon>Cantharellales</taxon>
        <taxon>Hydnaceae</taxon>
        <taxon>Hydnum</taxon>
    </lineage>
</organism>
<protein>
    <submittedName>
        <fullName evidence="1">Uncharacterized protein</fullName>
    </submittedName>
</protein>
<gene>
    <name evidence="1" type="ORF">BS47DRAFT_109445</name>
</gene>
<name>A0A9P6AR70_9AGAM</name>
<dbReference type="EMBL" id="MU129025">
    <property type="protein sequence ID" value="KAF9509970.1"/>
    <property type="molecule type" value="Genomic_DNA"/>
</dbReference>
<keyword evidence="2" id="KW-1185">Reference proteome</keyword>
<reference evidence="1" key="1">
    <citation type="journal article" date="2020" name="Nat. Commun.">
        <title>Large-scale genome sequencing of mycorrhizal fungi provides insights into the early evolution of symbiotic traits.</title>
        <authorList>
            <person name="Miyauchi S."/>
            <person name="Kiss E."/>
            <person name="Kuo A."/>
            <person name="Drula E."/>
            <person name="Kohler A."/>
            <person name="Sanchez-Garcia M."/>
            <person name="Morin E."/>
            <person name="Andreopoulos B."/>
            <person name="Barry K.W."/>
            <person name="Bonito G."/>
            <person name="Buee M."/>
            <person name="Carver A."/>
            <person name="Chen C."/>
            <person name="Cichocki N."/>
            <person name="Clum A."/>
            <person name="Culley D."/>
            <person name="Crous P.W."/>
            <person name="Fauchery L."/>
            <person name="Girlanda M."/>
            <person name="Hayes R.D."/>
            <person name="Keri Z."/>
            <person name="LaButti K."/>
            <person name="Lipzen A."/>
            <person name="Lombard V."/>
            <person name="Magnuson J."/>
            <person name="Maillard F."/>
            <person name="Murat C."/>
            <person name="Nolan M."/>
            <person name="Ohm R.A."/>
            <person name="Pangilinan J."/>
            <person name="Pereira M.F."/>
            <person name="Perotto S."/>
            <person name="Peter M."/>
            <person name="Pfister S."/>
            <person name="Riley R."/>
            <person name="Sitrit Y."/>
            <person name="Stielow J.B."/>
            <person name="Szollosi G."/>
            <person name="Zifcakova L."/>
            <person name="Stursova M."/>
            <person name="Spatafora J.W."/>
            <person name="Tedersoo L."/>
            <person name="Vaario L.M."/>
            <person name="Yamada A."/>
            <person name="Yan M."/>
            <person name="Wang P."/>
            <person name="Xu J."/>
            <person name="Bruns T."/>
            <person name="Baldrian P."/>
            <person name="Vilgalys R."/>
            <person name="Dunand C."/>
            <person name="Henrissat B."/>
            <person name="Grigoriev I.V."/>
            <person name="Hibbett D."/>
            <person name="Nagy L.G."/>
            <person name="Martin F.M."/>
        </authorList>
    </citation>
    <scope>NUCLEOTIDE SEQUENCE</scope>
    <source>
        <strain evidence="1">UP504</strain>
    </source>
</reference>
<proteinExistence type="predicted"/>
<evidence type="ECO:0000313" key="1">
    <source>
        <dbReference type="EMBL" id="KAF9509970.1"/>
    </source>
</evidence>
<accession>A0A9P6AR70</accession>
<evidence type="ECO:0000313" key="2">
    <source>
        <dbReference type="Proteomes" id="UP000886523"/>
    </source>
</evidence>
<sequence length="208" mass="22853">MPNRGFYVVHSSFCISRSDCTNVCIGAIILYCVISQASERLRLTIAWSVLTRRNPVIEDGGEAMQFAKSLQNQLPHVMGGFMGGLIRPSPLPSLASGGVDAAKSIQKCLTTLDELGEHARALAGRGDISGMNVLCQNILLDICYYRLVVHTLEFQTSPEDNAYFSNGLQKRRGRPSKISKSRERLVSTVGTFFLFRDHFLGAPLTVDA</sequence>
<comment type="caution">
    <text evidence="1">The sequence shown here is derived from an EMBL/GenBank/DDBJ whole genome shotgun (WGS) entry which is preliminary data.</text>
</comment>
<dbReference type="AlphaFoldDB" id="A0A9P6AR70"/>
<dbReference type="Proteomes" id="UP000886523">
    <property type="component" value="Unassembled WGS sequence"/>
</dbReference>